<feature type="domain" description="Helix-turn-helix" evidence="2">
    <location>
        <begin position="60"/>
        <end position="107"/>
    </location>
</feature>
<dbReference type="EMBL" id="BAABGT010000033">
    <property type="protein sequence ID" value="GAA4547000.1"/>
    <property type="molecule type" value="Genomic_DNA"/>
</dbReference>
<evidence type="ECO:0000256" key="1">
    <source>
        <dbReference type="SAM" id="MobiDB-lite"/>
    </source>
</evidence>
<dbReference type="Proteomes" id="UP001501598">
    <property type="component" value="Unassembled WGS sequence"/>
</dbReference>
<reference evidence="4" key="1">
    <citation type="journal article" date="2019" name="Int. J. Syst. Evol. Microbiol.">
        <title>The Global Catalogue of Microorganisms (GCM) 10K type strain sequencing project: providing services to taxonomists for standard genome sequencing and annotation.</title>
        <authorList>
            <consortium name="The Broad Institute Genomics Platform"/>
            <consortium name="The Broad Institute Genome Sequencing Center for Infectious Disease"/>
            <person name="Wu L."/>
            <person name="Ma J."/>
        </authorList>
    </citation>
    <scope>NUCLEOTIDE SEQUENCE [LARGE SCALE GENOMIC DNA]</scope>
    <source>
        <strain evidence="4">JCM 17906</strain>
    </source>
</reference>
<gene>
    <name evidence="3" type="ORF">GCM10023175_30430</name>
</gene>
<protein>
    <recommendedName>
        <fullName evidence="2">Helix-turn-helix domain-containing protein</fullName>
    </recommendedName>
</protein>
<accession>A0ABP8RSU4</accession>
<evidence type="ECO:0000313" key="3">
    <source>
        <dbReference type="EMBL" id="GAA4547000.1"/>
    </source>
</evidence>
<feature type="compositionally biased region" description="Basic and acidic residues" evidence="1">
    <location>
        <begin position="26"/>
        <end position="36"/>
    </location>
</feature>
<dbReference type="InterPro" id="IPR009061">
    <property type="entry name" value="DNA-bd_dom_put_sf"/>
</dbReference>
<dbReference type="InterPro" id="IPR010093">
    <property type="entry name" value="SinI_DNA-bd"/>
</dbReference>
<dbReference type="InterPro" id="IPR041657">
    <property type="entry name" value="HTH_17"/>
</dbReference>
<comment type="caution">
    <text evidence="3">The sequence shown here is derived from an EMBL/GenBank/DDBJ whole genome shotgun (WGS) entry which is preliminary data.</text>
</comment>
<keyword evidence="4" id="KW-1185">Reference proteome</keyword>
<dbReference type="SUPFAM" id="SSF46955">
    <property type="entry name" value="Putative DNA-binding domain"/>
    <property type="match status" value="1"/>
</dbReference>
<dbReference type="Pfam" id="PF12728">
    <property type="entry name" value="HTH_17"/>
    <property type="match status" value="1"/>
</dbReference>
<organism evidence="3 4">
    <name type="scientific">Pseudonocardia xishanensis</name>
    <dbReference type="NCBI Taxonomy" id="630995"/>
    <lineage>
        <taxon>Bacteria</taxon>
        <taxon>Bacillati</taxon>
        <taxon>Actinomycetota</taxon>
        <taxon>Actinomycetes</taxon>
        <taxon>Pseudonocardiales</taxon>
        <taxon>Pseudonocardiaceae</taxon>
        <taxon>Pseudonocardia</taxon>
    </lineage>
</organism>
<evidence type="ECO:0000313" key="4">
    <source>
        <dbReference type="Proteomes" id="UP001501598"/>
    </source>
</evidence>
<proteinExistence type="predicted"/>
<name>A0ABP8RSU4_9PSEU</name>
<feature type="region of interest" description="Disordered" evidence="1">
    <location>
        <begin position="1"/>
        <end position="47"/>
    </location>
</feature>
<evidence type="ECO:0000259" key="2">
    <source>
        <dbReference type="Pfam" id="PF12728"/>
    </source>
</evidence>
<sequence length="109" mass="11924">MTPGSLTFRSRPRSLGTTQPAPFTTGHEDSAVRREPPGITQVPPHLEARTVSDFDDLPILLTVSAAARILGISRAAAYRYVESGVLPSKRLGGRIYIPRDRLRELVETA</sequence>
<dbReference type="NCBIfam" id="TIGR01764">
    <property type="entry name" value="excise"/>
    <property type="match status" value="1"/>
</dbReference>